<keyword evidence="1" id="KW-0812">Transmembrane</keyword>
<feature type="transmembrane region" description="Helical" evidence="1">
    <location>
        <begin position="192"/>
        <end position="209"/>
    </location>
</feature>
<gene>
    <name evidence="3" type="ORF">EDC22_10627</name>
</gene>
<feature type="transmembrane region" description="Helical" evidence="1">
    <location>
        <begin position="315"/>
        <end position="337"/>
    </location>
</feature>
<dbReference type="Proteomes" id="UP000295678">
    <property type="component" value="Unassembled WGS sequence"/>
</dbReference>
<feature type="domain" description="Acyltransferase 3" evidence="2">
    <location>
        <begin position="15"/>
        <end position="361"/>
    </location>
</feature>
<feature type="transmembrane region" description="Helical" evidence="1">
    <location>
        <begin position="239"/>
        <end position="257"/>
    </location>
</feature>
<dbReference type="InterPro" id="IPR050879">
    <property type="entry name" value="Acyltransferase_3"/>
</dbReference>
<keyword evidence="1" id="KW-0472">Membrane</keyword>
<dbReference type="RefSeq" id="WP_165926875.1">
    <property type="nucleotide sequence ID" value="NZ_SMAK01000006.1"/>
</dbReference>
<evidence type="ECO:0000313" key="3">
    <source>
        <dbReference type="EMBL" id="TCT09833.1"/>
    </source>
</evidence>
<dbReference type="PANTHER" id="PTHR23028">
    <property type="entry name" value="ACETYLTRANSFERASE"/>
    <property type="match status" value="1"/>
</dbReference>
<proteinExistence type="predicted"/>
<dbReference type="AlphaFoldDB" id="A0A4R3MAU7"/>
<dbReference type="InterPro" id="IPR002656">
    <property type="entry name" value="Acyl_transf_3_dom"/>
</dbReference>
<feature type="transmembrane region" description="Helical" evidence="1">
    <location>
        <begin position="22"/>
        <end position="42"/>
    </location>
</feature>
<feature type="transmembrane region" description="Helical" evidence="1">
    <location>
        <begin position="343"/>
        <end position="364"/>
    </location>
</feature>
<feature type="transmembrane region" description="Helical" evidence="1">
    <location>
        <begin position="165"/>
        <end position="185"/>
    </location>
</feature>
<feature type="transmembrane region" description="Helical" evidence="1">
    <location>
        <begin position="62"/>
        <end position="83"/>
    </location>
</feature>
<keyword evidence="1" id="KW-1133">Transmembrane helix</keyword>
<sequence>MVTPIPPPCDDSRIASLDGLRGIAAVIVMLGHFVLAFTPVWYAGTVAFNWSGPNIAAKTPLFVLQSGTFAVFVFFALSGFVMAQSGDRSRAPLLALAGTRLLRLNIPVAASIALAVVLLAIFPNEIHDVAAIVRHGWVQGWYQPGGPSLLEVAIGLARGSYRAAIYYNPVVWTMRVELIGSLVIYTIYKAVPARYVVPCLVAGLVFTFFRTGTQGFLFGFFSGALLYTYWSRGHVPRSSVAWVVFLIGTYLGGFPFAEPRGPSYQWLADLLRPIADPELATRNAGAILVLIAMLYLPGVRAVFSMSIPGFLGRISFALYLTHFPILCTMVAATWLWIGPDHQFLLFLAFVALTVSVAWVMTVVIDEPMIRRLSRIRRWSQSWRGPVAFGARPAATQPSKSG</sequence>
<feature type="transmembrane region" description="Helical" evidence="1">
    <location>
        <begin position="284"/>
        <end position="303"/>
    </location>
</feature>
<feature type="transmembrane region" description="Helical" evidence="1">
    <location>
        <begin position="215"/>
        <end position="232"/>
    </location>
</feature>
<comment type="caution">
    <text evidence="3">The sequence shown here is derived from an EMBL/GenBank/DDBJ whole genome shotgun (WGS) entry which is preliminary data.</text>
</comment>
<dbReference type="GO" id="GO:0016747">
    <property type="term" value="F:acyltransferase activity, transferring groups other than amino-acyl groups"/>
    <property type="evidence" value="ECO:0007669"/>
    <property type="project" value="InterPro"/>
</dbReference>
<evidence type="ECO:0000259" key="2">
    <source>
        <dbReference type="Pfam" id="PF01757"/>
    </source>
</evidence>
<evidence type="ECO:0000313" key="4">
    <source>
        <dbReference type="Proteomes" id="UP000295678"/>
    </source>
</evidence>
<name>A0A4R3MAU7_9HYPH</name>
<feature type="transmembrane region" description="Helical" evidence="1">
    <location>
        <begin position="104"/>
        <end position="122"/>
    </location>
</feature>
<protein>
    <submittedName>
        <fullName evidence="3">Peptidoglycan/LPS O-acetylase OafA/YrhL</fullName>
    </submittedName>
</protein>
<dbReference type="PANTHER" id="PTHR23028:SF134">
    <property type="entry name" value="PUTATIVE (AFU_ORTHOLOGUE AFUA_4G08520)-RELATED"/>
    <property type="match status" value="1"/>
</dbReference>
<reference evidence="3 4" key="1">
    <citation type="submission" date="2019-03" db="EMBL/GenBank/DDBJ databases">
        <title>Genomic Encyclopedia of Type Strains, Phase IV (KMG-IV): sequencing the most valuable type-strain genomes for metagenomic binning, comparative biology and taxonomic classification.</title>
        <authorList>
            <person name="Goeker M."/>
        </authorList>
    </citation>
    <scope>NUCLEOTIDE SEQUENCE [LARGE SCALE GENOMIC DNA]</scope>
    <source>
        <strain evidence="3 4">DSM 19345</strain>
    </source>
</reference>
<keyword evidence="4" id="KW-1185">Reference proteome</keyword>
<dbReference type="EMBL" id="SMAK01000006">
    <property type="protein sequence ID" value="TCT09833.1"/>
    <property type="molecule type" value="Genomic_DNA"/>
</dbReference>
<organism evidence="3 4">
    <name type="scientific">Tepidamorphus gemmatus</name>
    <dbReference type="NCBI Taxonomy" id="747076"/>
    <lineage>
        <taxon>Bacteria</taxon>
        <taxon>Pseudomonadati</taxon>
        <taxon>Pseudomonadota</taxon>
        <taxon>Alphaproteobacteria</taxon>
        <taxon>Hyphomicrobiales</taxon>
        <taxon>Tepidamorphaceae</taxon>
        <taxon>Tepidamorphus</taxon>
    </lineage>
</organism>
<accession>A0A4R3MAU7</accession>
<evidence type="ECO:0000256" key="1">
    <source>
        <dbReference type="SAM" id="Phobius"/>
    </source>
</evidence>
<dbReference type="Pfam" id="PF01757">
    <property type="entry name" value="Acyl_transf_3"/>
    <property type="match status" value="1"/>
</dbReference>